<comment type="caution">
    <text evidence="1">The sequence shown here is derived from an EMBL/GenBank/DDBJ whole genome shotgun (WGS) entry which is preliminary data.</text>
</comment>
<evidence type="ECO:0000313" key="1">
    <source>
        <dbReference type="EMBL" id="MPM70208.1"/>
    </source>
</evidence>
<reference evidence="1" key="1">
    <citation type="submission" date="2019-08" db="EMBL/GenBank/DDBJ databases">
        <authorList>
            <person name="Kucharzyk K."/>
            <person name="Murdoch R.W."/>
            <person name="Higgins S."/>
            <person name="Loffler F."/>
        </authorList>
    </citation>
    <scope>NUCLEOTIDE SEQUENCE</scope>
</reference>
<accession>A0A645BYL4</accession>
<protein>
    <submittedName>
        <fullName evidence="1">Uncharacterized protein</fullName>
    </submittedName>
</protein>
<proteinExistence type="predicted"/>
<dbReference type="EMBL" id="VSSQ01023342">
    <property type="protein sequence ID" value="MPM70208.1"/>
    <property type="molecule type" value="Genomic_DNA"/>
</dbReference>
<dbReference type="AlphaFoldDB" id="A0A645BYL4"/>
<name>A0A645BYL4_9ZZZZ</name>
<organism evidence="1">
    <name type="scientific">bioreactor metagenome</name>
    <dbReference type="NCBI Taxonomy" id="1076179"/>
    <lineage>
        <taxon>unclassified sequences</taxon>
        <taxon>metagenomes</taxon>
        <taxon>ecological metagenomes</taxon>
    </lineage>
</organism>
<sequence>MSVDDCVRFARDRGAVGIADGDDLGALDAGMPDGHQGVGGLAGLTDGDAQRLRIDDRIAVAELGGHLDLAGHPRPVLDGVFGDHPGVVGGAAGDDHDLVDTAQVFG</sequence>
<gene>
    <name evidence="1" type="ORF">SDC9_117161</name>
</gene>